<evidence type="ECO:0000256" key="1">
    <source>
        <dbReference type="SAM" id="MobiDB-lite"/>
    </source>
</evidence>
<evidence type="ECO:0000313" key="3">
    <source>
        <dbReference type="Proteomes" id="UP001160390"/>
    </source>
</evidence>
<keyword evidence="3" id="KW-1185">Reference proteome</keyword>
<feature type="compositionally biased region" description="Acidic residues" evidence="1">
    <location>
        <begin position="466"/>
        <end position="481"/>
    </location>
</feature>
<feature type="compositionally biased region" description="Basic and acidic residues" evidence="1">
    <location>
        <begin position="363"/>
        <end position="377"/>
    </location>
</feature>
<reference evidence="2" key="1">
    <citation type="submission" date="2023-01" db="EMBL/GenBank/DDBJ databases">
        <authorList>
            <person name="Piombo E."/>
        </authorList>
    </citation>
    <scope>NUCLEOTIDE SEQUENCE</scope>
</reference>
<feature type="region of interest" description="Disordered" evidence="1">
    <location>
        <begin position="796"/>
        <end position="817"/>
    </location>
</feature>
<dbReference type="SUPFAM" id="SSF50978">
    <property type="entry name" value="WD40 repeat-like"/>
    <property type="match status" value="1"/>
</dbReference>
<evidence type="ECO:0000313" key="2">
    <source>
        <dbReference type="EMBL" id="CAI6098956.1"/>
    </source>
</evidence>
<comment type="caution">
    <text evidence="2">The sequence shown here is derived from an EMBL/GenBank/DDBJ whole genome shotgun (WGS) entry which is preliminary data.</text>
</comment>
<sequence>MTSTFKPVIWNGEGHIVDIAFSEKLQTVFLGISDGTICLVSNNWQVDECRVSGSAVHDGGGLEHLRVITGDPEQLVSIASDGSVVVWNIISGGLQHVRTLHGFHSLTPPHIIACRRAGVNSPASALTARYASKFLVFATDDGALNWWDLENFSSNATYLDGLGLITALDIDIAEDLISVGTASGQVRVWRMSTLGYVFQTVVPGVVTKLAFLPEGTGEDGNEAPQCRRRQLALVTNETALQIRTFDSKSGRQMEAPRDVPEYLDANVFELYPMDSHTLFVVERDGAVRVLRRGEGNSESNYCLDSRWAWRRDISPPLNASLNASVLLVDKDSGSLFSFLSYSSQFPDGGCWASSSSYRPSSESARHPDSVGSGEHRIRNVRPVPYHLVHQAPLRMLFAAEEELQEKPFHLGAFASAHGLIHGDSETPDPGAQDLPSGDSNLNISDTDGTSFDGNSSYPGQSRNSDLDSDEQDTNLDTSVEDLNDDSRLHLRTVTLGHPASNFIPRLEDARQRHSPEAGEIPGDADHICHHQGPPLEGAALPHPRDVETTKLHARFLASLISGRIWNHDHLARFADAITDNERDRQDWLSKYNTHESLLEAEKKRLGGKAGRKALNDLSSEKLQQRVDARYKANAEQICETARKEKQADTVAVGISPDGKDIFIAGNVKNCETWVLRRGRGGATSTRFGLHDNRYNHVIWEVLRKWYPEATSPDVRVHILAPDVHPMTVNDMRKFHAETQIVAFAIQNDLLMPILGVSKPPCHRCDEALAKHGVEHGHNAIKDANVRVREDRWESDYAKTRVTATPSRPSPPESHDQVDQIELEPAPAASAPRISIKHQALGAAKNLAGAARKAYTTPRVTPPIKLTPKALAKATVVHPIHNRRPRVSGGVGAMIESVVDTWDRNPYADADTDYADTGVYETRMTRGVYAQAGYGVARAGYRVAEAEARGPNVSAGAQVGYLSGVSVFAHAELASAQASVAGVTGKVGLNANTGFSAGPEGVSASFLGFGGSIGPHMEVDTPVASVSCVVM</sequence>
<feature type="compositionally biased region" description="Polar residues" evidence="1">
    <location>
        <begin position="437"/>
        <end position="463"/>
    </location>
</feature>
<feature type="region of interest" description="Disordered" evidence="1">
    <location>
        <begin position="419"/>
        <end position="481"/>
    </location>
</feature>
<dbReference type="Gene3D" id="2.130.10.10">
    <property type="entry name" value="YVTN repeat-like/Quinoprotein amine dehydrogenase"/>
    <property type="match status" value="1"/>
</dbReference>
<dbReference type="Proteomes" id="UP001160390">
    <property type="component" value="Unassembled WGS sequence"/>
</dbReference>
<dbReference type="InterPro" id="IPR036322">
    <property type="entry name" value="WD40_repeat_dom_sf"/>
</dbReference>
<proteinExistence type="predicted"/>
<dbReference type="AlphaFoldDB" id="A0AA35QBJ0"/>
<dbReference type="EMBL" id="CABFNP030001299">
    <property type="protein sequence ID" value="CAI6098956.1"/>
    <property type="molecule type" value="Genomic_DNA"/>
</dbReference>
<protein>
    <submittedName>
        <fullName evidence="2">Uncharacterized protein</fullName>
    </submittedName>
</protein>
<name>A0AA35QBJ0_9HYPO</name>
<gene>
    <name evidence="2" type="ORF">CCHLO57077_00002991</name>
</gene>
<accession>A0AA35QBJ0</accession>
<dbReference type="InterPro" id="IPR015943">
    <property type="entry name" value="WD40/YVTN_repeat-like_dom_sf"/>
</dbReference>
<organism evidence="2 3">
    <name type="scientific">Clonostachys chloroleuca</name>
    <dbReference type="NCBI Taxonomy" id="1926264"/>
    <lineage>
        <taxon>Eukaryota</taxon>
        <taxon>Fungi</taxon>
        <taxon>Dikarya</taxon>
        <taxon>Ascomycota</taxon>
        <taxon>Pezizomycotina</taxon>
        <taxon>Sordariomycetes</taxon>
        <taxon>Hypocreomycetidae</taxon>
        <taxon>Hypocreales</taxon>
        <taxon>Bionectriaceae</taxon>
        <taxon>Clonostachys</taxon>
    </lineage>
</organism>
<feature type="region of interest" description="Disordered" evidence="1">
    <location>
        <begin position="356"/>
        <end position="377"/>
    </location>
</feature>